<comment type="caution">
    <text evidence="1">The sequence shown here is derived from an EMBL/GenBank/DDBJ whole genome shotgun (WGS) entry which is preliminary data.</text>
</comment>
<dbReference type="OrthoDB" id="6771932at2759"/>
<dbReference type="AlphaFoldDB" id="A0A5J4X1P2"/>
<evidence type="ECO:0000313" key="2">
    <source>
        <dbReference type="Proteomes" id="UP000324800"/>
    </source>
</evidence>
<dbReference type="Proteomes" id="UP000324800">
    <property type="component" value="Unassembled WGS sequence"/>
</dbReference>
<organism evidence="1 2">
    <name type="scientific">Streblomastix strix</name>
    <dbReference type="NCBI Taxonomy" id="222440"/>
    <lineage>
        <taxon>Eukaryota</taxon>
        <taxon>Metamonada</taxon>
        <taxon>Preaxostyla</taxon>
        <taxon>Oxymonadida</taxon>
        <taxon>Streblomastigidae</taxon>
        <taxon>Streblomastix</taxon>
    </lineage>
</organism>
<protein>
    <submittedName>
        <fullName evidence="1">Uncharacterized protein</fullName>
    </submittedName>
</protein>
<dbReference type="EMBL" id="SNRW01000425">
    <property type="protein sequence ID" value="KAA6401218.1"/>
    <property type="molecule type" value="Genomic_DNA"/>
</dbReference>
<proteinExistence type="predicted"/>
<sequence length="156" mass="18449">MTTERRQEMMSLMWKWKKIAQMQQSTKIKYLASLIGKINFLRLQFKRGGLHMRVMNQMKNKAAQQYGWNGYLWTSRRMLPELFWWISQIHSNQPTRATLPPVEAILRTDASEDGWGTELEILKTGMKIKESGKWNRYNWRLTGSNQRKTAAILQGI</sequence>
<evidence type="ECO:0000313" key="1">
    <source>
        <dbReference type="EMBL" id="KAA6401218.1"/>
    </source>
</evidence>
<gene>
    <name evidence="1" type="ORF">EZS28_003262</name>
</gene>
<accession>A0A5J4X1P2</accession>
<reference evidence="1 2" key="1">
    <citation type="submission" date="2019-03" db="EMBL/GenBank/DDBJ databases">
        <title>Single cell metagenomics reveals metabolic interactions within the superorganism composed of flagellate Streblomastix strix and complex community of Bacteroidetes bacteria on its surface.</title>
        <authorList>
            <person name="Treitli S.C."/>
            <person name="Kolisko M."/>
            <person name="Husnik F."/>
            <person name="Keeling P."/>
            <person name="Hampl V."/>
        </authorList>
    </citation>
    <scope>NUCLEOTIDE SEQUENCE [LARGE SCALE GENOMIC DNA]</scope>
    <source>
        <strain evidence="1">ST1C</strain>
    </source>
</reference>
<name>A0A5J4X1P2_9EUKA</name>